<dbReference type="PROSITE" id="PS50893">
    <property type="entry name" value="ABC_TRANSPORTER_2"/>
    <property type="match status" value="1"/>
</dbReference>
<keyword evidence="5" id="KW-1185">Reference proteome</keyword>
<reference evidence="4" key="1">
    <citation type="submission" date="2020-12" db="EMBL/GenBank/DDBJ databases">
        <title>Clostridium thailandense sp. nov., a novel acetogenic bacterium isolated from peat land soil in Thailand.</title>
        <authorList>
            <person name="Chaikitkaew S."/>
            <person name="Birkeland N.K."/>
        </authorList>
    </citation>
    <scope>NUCLEOTIDE SEQUENCE</scope>
    <source>
        <strain evidence="4">PL3</strain>
    </source>
</reference>
<dbReference type="SMART" id="SM00382">
    <property type="entry name" value="AAA"/>
    <property type="match status" value="1"/>
</dbReference>
<dbReference type="InterPro" id="IPR003593">
    <property type="entry name" value="AAA+_ATPase"/>
</dbReference>
<dbReference type="PANTHER" id="PTHR43335:SF2">
    <property type="entry name" value="ABC TRANSPORTER, ATP-BINDING PROTEIN"/>
    <property type="match status" value="1"/>
</dbReference>
<dbReference type="InterPro" id="IPR003439">
    <property type="entry name" value="ABC_transporter-like_ATP-bd"/>
</dbReference>
<keyword evidence="4" id="KW-0067">ATP-binding</keyword>
<sequence length="246" mass="27439">MKISTENLNMTYSKETKALQDISLKIEGPGVVGILGPKDAGKSTLIKLLIGELQAESGRIFVDDIPLFKIKTKLKETLGYLPQSLVIYDELNVWQFLDYIAVLKKIKNRKKAIKEVLQKTNLIDKQEAYISTLSVGEKQQIGIAQALLGIPKLLIFDEPTARISKEEISNFYKLISQTAKESTILLATNVIEDMESICDKLVVISEGRILFNGNPEDLLSLVSNNAQKLTFKAAYIQLIGKEVLKL</sequence>
<comment type="similarity">
    <text evidence="1">Belongs to the ABC transporter superfamily.</text>
</comment>
<evidence type="ECO:0000313" key="4">
    <source>
        <dbReference type="EMBL" id="MBV7274431.1"/>
    </source>
</evidence>
<evidence type="ECO:0000313" key="5">
    <source>
        <dbReference type="Proteomes" id="UP000694308"/>
    </source>
</evidence>
<dbReference type="RefSeq" id="WP_218321497.1">
    <property type="nucleotide sequence ID" value="NZ_JAEEGC010000081.1"/>
</dbReference>
<gene>
    <name evidence="4" type="ORF">I6U48_16160</name>
</gene>
<comment type="caution">
    <text evidence="4">The sequence shown here is derived from an EMBL/GenBank/DDBJ whole genome shotgun (WGS) entry which is preliminary data.</text>
</comment>
<dbReference type="PANTHER" id="PTHR43335">
    <property type="entry name" value="ABC TRANSPORTER, ATP-BINDING PROTEIN"/>
    <property type="match status" value="1"/>
</dbReference>
<protein>
    <submittedName>
        <fullName evidence="4">ATP-binding cassette domain-containing protein</fullName>
    </submittedName>
</protein>
<name>A0A949WRW5_9CLOT</name>
<dbReference type="GO" id="GO:0016887">
    <property type="term" value="F:ATP hydrolysis activity"/>
    <property type="evidence" value="ECO:0007669"/>
    <property type="project" value="InterPro"/>
</dbReference>
<evidence type="ECO:0000256" key="1">
    <source>
        <dbReference type="ARBA" id="ARBA00005417"/>
    </source>
</evidence>
<keyword evidence="2" id="KW-0813">Transport</keyword>
<dbReference type="Proteomes" id="UP000694308">
    <property type="component" value="Unassembled WGS sequence"/>
</dbReference>
<proteinExistence type="inferred from homology"/>
<organism evidence="4 5">
    <name type="scientific">Clostridium thailandense</name>
    <dbReference type="NCBI Taxonomy" id="2794346"/>
    <lineage>
        <taxon>Bacteria</taxon>
        <taxon>Bacillati</taxon>
        <taxon>Bacillota</taxon>
        <taxon>Clostridia</taxon>
        <taxon>Eubacteriales</taxon>
        <taxon>Clostridiaceae</taxon>
        <taxon>Clostridium</taxon>
    </lineage>
</organism>
<dbReference type="GO" id="GO:0005524">
    <property type="term" value="F:ATP binding"/>
    <property type="evidence" value="ECO:0007669"/>
    <property type="project" value="UniProtKB-KW"/>
</dbReference>
<dbReference type="Pfam" id="PF00005">
    <property type="entry name" value="ABC_tran"/>
    <property type="match status" value="1"/>
</dbReference>
<evidence type="ECO:0000259" key="3">
    <source>
        <dbReference type="PROSITE" id="PS50893"/>
    </source>
</evidence>
<evidence type="ECO:0000256" key="2">
    <source>
        <dbReference type="ARBA" id="ARBA00022448"/>
    </source>
</evidence>
<accession>A0A949WRW5</accession>
<dbReference type="AlphaFoldDB" id="A0A949WRW5"/>
<keyword evidence="4" id="KW-0547">Nucleotide-binding</keyword>
<feature type="domain" description="ABC transporter" evidence="3">
    <location>
        <begin position="3"/>
        <end position="231"/>
    </location>
</feature>
<dbReference type="EMBL" id="JAEEGC010000081">
    <property type="protein sequence ID" value="MBV7274431.1"/>
    <property type="molecule type" value="Genomic_DNA"/>
</dbReference>